<dbReference type="Gene3D" id="3.40.50.1010">
    <property type="entry name" value="5'-nuclease"/>
    <property type="match status" value="1"/>
</dbReference>
<dbReference type="Proteomes" id="UP000002518">
    <property type="component" value="Chromosome"/>
</dbReference>
<proteinExistence type="predicted"/>
<name>Q05E68_AERPE</name>
<dbReference type="GeneID" id="4525201"/>
<evidence type="ECO:0000313" key="3">
    <source>
        <dbReference type="Proteomes" id="UP000002518"/>
    </source>
</evidence>
<dbReference type="eggNOG" id="arCOG02221">
    <property type="taxonomic scope" value="Archaea"/>
</dbReference>
<dbReference type="Pfam" id="PF01850">
    <property type="entry name" value="PIN"/>
    <property type="match status" value="1"/>
</dbReference>
<organism evidence="2 3">
    <name type="scientific">Aeropyrum pernix (strain ATCC 700893 / DSM 11879 / JCM 9820 / NBRC 100138 / K1)</name>
    <dbReference type="NCBI Taxonomy" id="272557"/>
    <lineage>
        <taxon>Archaea</taxon>
        <taxon>Thermoproteota</taxon>
        <taxon>Thermoprotei</taxon>
        <taxon>Desulfurococcales</taxon>
        <taxon>Desulfurococcaceae</taxon>
        <taxon>Aeropyrum</taxon>
    </lineage>
</organism>
<gene>
    <name evidence="2" type="ordered locus">APE_0471a</name>
</gene>
<keyword evidence="3" id="KW-1185">Reference proteome</keyword>
<dbReference type="KEGG" id="ape:APE_0471a"/>
<feature type="domain" description="PIN" evidence="1">
    <location>
        <begin position="4"/>
        <end position="86"/>
    </location>
</feature>
<dbReference type="InterPro" id="IPR002716">
    <property type="entry name" value="PIN_dom"/>
</dbReference>
<dbReference type="InterPro" id="IPR029060">
    <property type="entry name" value="PIN-like_dom_sf"/>
</dbReference>
<evidence type="ECO:0000259" key="1">
    <source>
        <dbReference type="Pfam" id="PF01850"/>
    </source>
</evidence>
<dbReference type="EnsemblBacteria" id="BAF34733">
    <property type="protein sequence ID" value="BAF34733"/>
    <property type="gene ID" value="APE_0471a"/>
</dbReference>
<dbReference type="SUPFAM" id="SSF88723">
    <property type="entry name" value="PIN domain-like"/>
    <property type="match status" value="1"/>
</dbReference>
<dbReference type="STRING" id="272557.APE_0471a"/>
<sequence length="106" mass="12132">MPVYDTYAWIEYFRGSEKGAVVKQLLDSQGGYTPSIVLAEIARKYRREGFDENDILKRLLFIVGKTEIITIDVDISMKASKVYLELLELSKKLKLRTPSLAEPSYP</sequence>
<accession>Q05E68</accession>
<evidence type="ECO:0000313" key="2">
    <source>
        <dbReference type="EMBL" id="BAF34733.1"/>
    </source>
</evidence>
<protein>
    <recommendedName>
        <fullName evidence="1">PIN domain-containing protein</fullName>
    </recommendedName>
</protein>
<reference evidence="2 3" key="1">
    <citation type="journal article" date="1999" name="DNA Res.">
        <title>Complete genome sequence of an aerobic hyper-thermophilic crenarchaeon, Aeropyrum pernix K1.</title>
        <authorList>
            <person name="Kawarabayasi Y."/>
            <person name="Hino Y."/>
            <person name="Horikawa H."/>
            <person name="Yamazaki S."/>
            <person name="Haikawa Y."/>
            <person name="Jin-no K."/>
            <person name="Takahashi M."/>
            <person name="Sekine M."/>
            <person name="Baba S."/>
            <person name="Ankai A."/>
            <person name="Kosugi H."/>
            <person name="Hosoyama A."/>
            <person name="Fukui S."/>
            <person name="Nagai Y."/>
            <person name="Nishijima K."/>
            <person name="Nakazawa H."/>
            <person name="Takamiya M."/>
            <person name="Masuda S."/>
            <person name="Funahashi T."/>
            <person name="Tanaka T."/>
            <person name="Kudoh Y."/>
            <person name="Yamazaki J."/>
            <person name="Kushida N."/>
            <person name="Oguchi A."/>
            <person name="Aoki K."/>
            <person name="Kubota K."/>
            <person name="Nakamura Y."/>
            <person name="Nomura N."/>
            <person name="Sako Y."/>
            <person name="Kikuchi H."/>
        </authorList>
    </citation>
    <scope>NUCLEOTIDE SEQUENCE [LARGE SCALE GENOMIC DNA]</scope>
    <source>
        <strain evidence="3">ATCC 700893 / DSM 11879 / JCM 9820 / NBRC 100138 / K1</strain>
    </source>
</reference>
<dbReference type="RefSeq" id="WP_010865771.1">
    <property type="nucleotide sequence ID" value="NC_000854.2"/>
</dbReference>
<dbReference type="EMBL" id="BA000002">
    <property type="protein sequence ID" value="BAF34733.1"/>
    <property type="molecule type" value="Genomic_DNA"/>
</dbReference>
<dbReference type="AlphaFoldDB" id="Q05E68"/>